<dbReference type="OrthoDB" id="3481585at2759"/>
<proteinExistence type="predicted"/>
<dbReference type="CDD" id="cd09917">
    <property type="entry name" value="F-box_SF"/>
    <property type="match status" value="1"/>
</dbReference>
<organism evidence="3 4">
    <name type="scientific">Emericellopsis atlantica</name>
    <dbReference type="NCBI Taxonomy" id="2614577"/>
    <lineage>
        <taxon>Eukaryota</taxon>
        <taxon>Fungi</taxon>
        <taxon>Dikarya</taxon>
        <taxon>Ascomycota</taxon>
        <taxon>Pezizomycotina</taxon>
        <taxon>Sordariomycetes</taxon>
        <taxon>Hypocreomycetidae</taxon>
        <taxon>Hypocreales</taxon>
        <taxon>Bionectriaceae</taxon>
        <taxon>Emericellopsis</taxon>
    </lineage>
</organism>
<feature type="region of interest" description="Disordered" evidence="1">
    <location>
        <begin position="121"/>
        <end position="141"/>
    </location>
</feature>
<evidence type="ECO:0000313" key="3">
    <source>
        <dbReference type="EMBL" id="KAG9254016.1"/>
    </source>
</evidence>
<evidence type="ECO:0000313" key="4">
    <source>
        <dbReference type="Proteomes" id="UP000887229"/>
    </source>
</evidence>
<keyword evidence="4" id="KW-1185">Reference proteome</keyword>
<comment type="caution">
    <text evidence="3">The sequence shown here is derived from an EMBL/GenBank/DDBJ whole genome shotgun (WGS) entry which is preliminary data.</text>
</comment>
<dbReference type="SUPFAM" id="SSF81383">
    <property type="entry name" value="F-box domain"/>
    <property type="match status" value="1"/>
</dbReference>
<evidence type="ECO:0000259" key="2">
    <source>
        <dbReference type="PROSITE" id="PS50181"/>
    </source>
</evidence>
<dbReference type="Pfam" id="PF12937">
    <property type="entry name" value="F-box-like"/>
    <property type="match status" value="1"/>
</dbReference>
<dbReference type="InterPro" id="IPR001810">
    <property type="entry name" value="F-box_dom"/>
</dbReference>
<dbReference type="EMBL" id="MU251255">
    <property type="protein sequence ID" value="KAG9254016.1"/>
    <property type="molecule type" value="Genomic_DNA"/>
</dbReference>
<feature type="domain" description="F-box" evidence="2">
    <location>
        <begin position="2"/>
        <end position="49"/>
    </location>
</feature>
<sequence length="508" mass="58603">MTSALESLPVEIQWKIFGLLDPIGLIAASQTSKTLREQIRPQRCHFQERLLAVECLLEYHAGCTFSTAKNTPSPWWTSPEWDQARFACGACLKLRRHTSFQHKYIAQLRFKKPYLGSPPTLMRTSWTPSNRGKSWGRAQWQRDKQNDALAPPLWKKRLRWATGVWLAAYNLAYREDRRQTHLESVLTLTELGSHAMPEQGIEAWPEITTSDIGEVMQKEIARIEYQYAGYDRAQRLCNSCYLTKHGSKDAGPPTNLFSELKSRKLPYATAIERWFPGLIGRGASDGSSIFPDGPRHRRRISRLTIGTSATWDLKHKLCQMCHIPKEIRSFAHSSVDVRSLNSPAGGEIVDRTHVTCHQCIAKEEGGREQLSELLRERALNICERDMLKLQSTLCVVYKPPLALSTGEFPLMEEDAPVGPYQIPAYDQIWSLDELEEMVRRYRYCLHLREKDFFTDWLPRFAGIEKPDMDWILELWKWFRDTANMAREHPHVLLDWALSRHGAELDDVA</sequence>
<reference evidence="3" key="1">
    <citation type="journal article" date="2021" name="IMA Fungus">
        <title>Genomic characterization of three marine fungi, including Emericellopsis atlantica sp. nov. with signatures of a generalist lifestyle and marine biomass degradation.</title>
        <authorList>
            <person name="Hagestad O.C."/>
            <person name="Hou L."/>
            <person name="Andersen J.H."/>
            <person name="Hansen E.H."/>
            <person name="Altermark B."/>
            <person name="Li C."/>
            <person name="Kuhnert E."/>
            <person name="Cox R.J."/>
            <person name="Crous P.W."/>
            <person name="Spatafora J.W."/>
            <person name="Lail K."/>
            <person name="Amirebrahimi M."/>
            <person name="Lipzen A."/>
            <person name="Pangilinan J."/>
            <person name="Andreopoulos W."/>
            <person name="Hayes R.D."/>
            <person name="Ng V."/>
            <person name="Grigoriev I.V."/>
            <person name="Jackson S.A."/>
            <person name="Sutton T.D.S."/>
            <person name="Dobson A.D.W."/>
            <person name="Rama T."/>
        </authorList>
    </citation>
    <scope>NUCLEOTIDE SEQUENCE</scope>
    <source>
        <strain evidence="3">TS7</strain>
    </source>
</reference>
<dbReference type="InterPro" id="IPR036047">
    <property type="entry name" value="F-box-like_dom_sf"/>
</dbReference>
<dbReference type="AlphaFoldDB" id="A0A9P7ZLR7"/>
<protein>
    <recommendedName>
        <fullName evidence="2">F-box domain-containing protein</fullName>
    </recommendedName>
</protein>
<evidence type="ECO:0000256" key="1">
    <source>
        <dbReference type="SAM" id="MobiDB-lite"/>
    </source>
</evidence>
<feature type="compositionally biased region" description="Polar residues" evidence="1">
    <location>
        <begin position="122"/>
        <end position="132"/>
    </location>
</feature>
<dbReference type="Proteomes" id="UP000887229">
    <property type="component" value="Unassembled WGS sequence"/>
</dbReference>
<accession>A0A9P7ZLR7</accession>
<gene>
    <name evidence="3" type="ORF">F5Z01DRAFT_750475</name>
</gene>
<dbReference type="RefSeq" id="XP_046117940.1">
    <property type="nucleotide sequence ID" value="XM_046267022.1"/>
</dbReference>
<name>A0A9P7ZLR7_9HYPO</name>
<dbReference type="GeneID" id="70297925"/>
<dbReference type="PROSITE" id="PS50181">
    <property type="entry name" value="FBOX"/>
    <property type="match status" value="1"/>
</dbReference>